<reference evidence="1 2" key="1">
    <citation type="journal article" date="2015" name="Proc. Natl. Acad. Sci. U.S.A.">
        <title>The resurrection genome of Boea hygrometrica: A blueprint for survival of dehydration.</title>
        <authorList>
            <person name="Xiao L."/>
            <person name="Yang G."/>
            <person name="Zhang L."/>
            <person name="Yang X."/>
            <person name="Zhao S."/>
            <person name="Ji Z."/>
            <person name="Zhou Q."/>
            <person name="Hu M."/>
            <person name="Wang Y."/>
            <person name="Chen M."/>
            <person name="Xu Y."/>
            <person name="Jin H."/>
            <person name="Xiao X."/>
            <person name="Hu G."/>
            <person name="Bao F."/>
            <person name="Hu Y."/>
            <person name="Wan P."/>
            <person name="Li L."/>
            <person name="Deng X."/>
            <person name="Kuang T."/>
            <person name="Xiang C."/>
            <person name="Zhu J.K."/>
            <person name="Oliver M.J."/>
            <person name="He Y."/>
        </authorList>
    </citation>
    <scope>NUCLEOTIDE SEQUENCE [LARGE SCALE GENOMIC DNA]</scope>
    <source>
        <strain evidence="2">cv. XS01</strain>
    </source>
</reference>
<proteinExistence type="predicted"/>
<dbReference type="AlphaFoldDB" id="A0A2Z7AEQ4"/>
<dbReference type="EMBL" id="KV016222">
    <property type="protein sequence ID" value="KZV20257.1"/>
    <property type="molecule type" value="Genomic_DNA"/>
</dbReference>
<name>A0A2Z7AEQ4_9LAMI</name>
<dbReference type="Proteomes" id="UP000250235">
    <property type="component" value="Unassembled WGS sequence"/>
</dbReference>
<accession>A0A2Z7AEQ4</accession>
<evidence type="ECO:0000313" key="2">
    <source>
        <dbReference type="Proteomes" id="UP000250235"/>
    </source>
</evidence>
<protein>
    <submittedName>
        <fullName evidence="1">Uncharacterized protein</fullName>
    </submittedName>
</protein>
<sequence length="113" mass="12925">MAFEGFVANLFGIAHTLPFRGTLCAKAKLMEVSSCVCCAGSYLFSHWMAWYTMVYTYRVNYEGSGYIFENWKQSCFIGVAEETVRRFGDAEKIVCKIQIVTYSISICNLYFVK</sequence>
<keyword evidence="2" id="KW-1185">Reference proteome</keyword>
<gene>
    <name evidence="1" type="ORF">F511_25526</name>
</gene>
<organism evidence="1 2">
    <name type="scientific">Dorcoceras hygrometricum</name>
    <dbReference type="NCBI Taxonomy" id="472368"/>
    <lineage>
        <taxon>Eukaryota</taxon>
        <taxon>Viridiplantae</taxon>
        <taxon>Streptophyta</taxon>
        <taxon>Embryophyta</taxon>
        <taxon>Tracheophyta</taxon>
        <taxon>Spermatophyta</taxon>
        <taxon>Magnoliopsida</taxon>
        <taxon>eudicotyledons</taxon>
        <taxon>Gunneridae</taxon>
        <taxon>Pentapetalae</taxon>
        <taxon>asterids</taxon>
        <taxon>lamiids</taxon>
        <taxon>Lamiales</taxon>
        <taxon>Gesneriaceae</taxon>
        <taxon>Didymocarpoideae</taxon>
        <taxon>Trichosporeae</taxon>
        <taxon>Loxocarpinae</taxon>
        <taxon>Dorcoceras</taxon>
    </lineage>
</organism>
<evidence type="ECO:0000313" key="1">
    <source>
        <dbReference type="EMBL" id="KZV20257.1"/>
    </source>
</evidence>